<proteinExistence type="predicted"/>
<keyword evidence="1" id="KW-0689">Ribosomal protein</keyword>
<organism evidence="1 2">
    <name type="scientific">Povalibacter uvarum</name>
    <dbReference type="NCBI Taxonomy" id="732238"/>
    <lineage>
        <taxon>Bacteria</taxon>
        <taxon>Pseudomonadati</taxon>
        <taxon>Pseudomonadota</taxon>
        <taxon>Gammaproteobacteria</taxon>
        <taxon>Steroidobacterales</taxon>
        <taxon>Steroidobacteraceae</taxon>
        <taxon>Povalibacter</taxon>
    </lineage>
</organism>
<dbReference type="GO" id="GO:0005840">
    <property type="term" value="C:ribosome"/>
    <property type="evidence" value="ECO:0007669"/>
    <property type="project" value="UniProtKB-KW"/>
</dbReference>
<evidence type="ECO:0000313" key="1">
    <source>
        <dbReference type="EMBL" id="MBB6095095.1"/>
    </source>
</evidence>
<keyword evidence="1" id="KW-0687">Ribonucleoprotein</keyword>
<name>A0A841HTB9_9GAMM</name>
<dbReference type="EMBL" id="JACHHZ010000005">
    <property type="protein sequence ID" value="MBB6095095.1"/>
    <property type="molecule type" value="Genomic_DNA"/>
</dbReference>
<reference evidence="1 2" key="1">
    <citation type="submission" date="2020-08" db="EMBL/GenBank/DDBJ databases">
        <title>Genomic Encyclopedia of Type Strains, Phase IV (KMG-IV): sequencing the most valuable type-strain genomes for metagenomic binning, comparative biology and taxonomic classification.</title>
        <authorList>
            <person name="Goeker M."/>
        </authorList>
    </citation>
    <scope>NUCLEOTIDE SEQUENCE [LARGE SCALE GENOMIC DNA]</scope>
    <source>
        <strain evidence="1 2">DSM 26723</strain>
    </source>
</reference>
<dbReference type="AlphaFoldDB" id="A0A841HTB9"/>
<accession>A0A841HTB9</accession>
<sequence>MSLTCWKCGNSLADYTLPLRRLEECRKCHAELHVCKMCEWYNTSVAKHCREPIAEEVKDKERANFCDYFTPRPDAYSSSPQDEAARAKAQLDALFGGAAPAQPSAADTARAELEALFGKKKE</sequence>
<evidence type="ECO:0000313" key="2">
    <source>
        <dbReference type="Proteomes" id="UP000588068"/>
    </source>
</evidence>
<protein>
    <submittedName>
        <fullName evidence="1">Ribosomal protein L40E</fullName>
    </submittedName>
</protein>
<gene>
    <name evidence="1" type="ORF">HNQ60_003985</name>
</gene>
<keyword evidence="2" id="KW-1185">Reference proteome</keyword>
<comment type="caution">
    <text evidence="1">The sequence shown here is derived from an EMBL/GenBank/DDBJ whole genome shotgun (WGS) entry which is preliminary data.</text>
</comment>
<dbReference type="Proteomes" id="UP000588068">
    <property type="component" value="Unassembled WGS sequence"/>
</dbReference>